<accession>A0A1J1I3D1</accession>
<gene>
    <name evidence="1" type="ORF">CLUMA_CG006438</name>
</gene>
<evidence type="ECO:0000313" key="1">
    <source>
        <dbReference type="EMBL" id="CRK92865.1"/>
    </source>
</evidence>
<organism evidence="1 2">
    <name type="scientific">Clunio marinus</name>
    <dbReference type="NCBI Taxonomy" id="568069"/>
    <lineage>
        <taxon>Eukaryota</taxon>
        <taxon>Metazoa</taxon>
        <taxon>Ecdysozoa</taxon>
        <taxon>Arthropoda</taxon>
        <taxon>Hexapoda</taxon>
        <taxon>Insecta</taxon>
        <taxon>Pterygota</taxon>
        <taxon>Neoptera</taxon>
        <taxon>Endopterygota</taxon>
        <taxon>Diptera</taxon>
        <taxon>Nematocera</taxon>
        <taxon>Chironomoidea</taxon>
        <taxon>Chironomidae</taxon>
        <taxon>Clunio</taxon>
    </lineage>
</organism>
<keyword evidence="2" id="KW-1185">Reference proteome</keyword>
<dbReference type="AlphaFoldDB" id="A0A1J1I3D1"/>
<name>A0A1J1I3D1_9DIPT</name>
<reference evidence="1 2" key="1">
    <citation type="submission" date="2015-04" db="EMBL/GenBank/DDBJ databases">
        <authorList>
            <person name="Syromyatnikov M.Y."/>
            <person name="Popov V.N."/>
        </authorList>
    </citation>
    <scope>NUCLEOTIDE SEQUENCE [LARGE SCALE GENOMIC DNA]</scope>
</reference>
<proteinExistence type="predicted"/>
<protein>
    <submittedName>
        <fullName evidence="1">CLUMA_CG006438, isoform A</fullName>
    </submittedName>
</protein>
<sequence>MLIHQWFLNSRKKGHYRGLLKLRKKCDDAGLAVESCVEYRKENESEREIKKEKQSHLMRYLRCSITLNGALTIY</sequence>
<dbReference type="Proteomes" id="UP000183832">
    <property type="component" value="Unassembled WGS sequence"/>
</dbReference>
<dbReference type="EMBL" id="CVRI01000035">
    <property type="protein sequence ID" value="CRK92865.1"/>
    <property type="molecule type" value="Genomic_DNA"/>
</dbReference>
<evidence type="ECO:0000313" key="2">
    <source>
        <dbReference type="Proteomes" id="UP000183832"/>
    </source>
</evidence>